<keyword evidence="2" id="KW-1185">Reference proteome</keyword>
<organism evidence="1 2">
    <name type="scientific">Trifolium pratense</name>
    <name type="common">Red clover</name>
    <dbReference type="NCBI Taxonomy" id="57577"/>
    <lineage>
        <taxon>Eukaryota</taxon>
        <taxon>Viridiplantae</taxon>
        <taxon>Streptophyta</taxon>
        <taxon>Embryophyta</taxon>
        <taxon>Tracheophyta</taxon>
        <taxon>Spermatophyta</taxon>
        <taxon>Magnoliopsida</taxon>
        <taxon>eudicotyledons</taxon>
        <taxon>Gunneridae</taxon>
        <taxon>Pentapetalae</taxon>
        <taxon>rosids</taxon>
        <taxon>fabids</taxon>
        <taxon>Fabales</taxon>
        <taxon>Fabaceae</taxon>
        <taxon>Papilionoideae</taxon>
        <taxon>50 kb inversion clade</taxon>
        <taxon>NPAAA clade</taxon>
        <taxon>Hologalegina</taxon>
        <taxon>IRL clade</taxon>
        <taxon>Trifolieae</taxon>
        <taxon>Trifolium</taxon>
    </lineage>
</organism>
<accession>A0ACB0JJT3</accession>
<sequence length="89" mass="10444">MYNDKHGEGCRQLQWITGGDAMGKMHMGFWRCLPFLYLFLILRLRKLDVVIEAEKQAARNLILEKKKDRALLALKKKKTLEELLKQVEA</sequence>
<gene>
    <name evidence="1" type="ORF">MILVUS5_LOCUS13928</name>
</gene>
<name>A0ACB0JJT3_TRIPR</name>
<dbReference type="EMBL" id="CASHSV030000055">
    <property type="protein sequence ID" value="CAJ2644980.1"/>
    <property type="molecule type" value="Genomic_DNA"/>
</dbReference>
<evidence type="ECO:0000313" key="2">
    <source>
        <dbReference type="Proteomes" id="UP001177021"/>
    </source>
</evidence>
<comment type="caution">
    <text evidence="1">The sequence shown here is derived from an EMBL/GenBank/DDBJ whole genome shotgun (WGS) entry which is preliminary data.</text>
</comment>
<reference evidence="1" key="1">
    <citation type="submission" date="2023-10" db="EMBL/GenBank/DDBJ databases">
        <authorList>
            <person name="Rodriguez Cubillos JULIANA M."/>
            <person name="De Vega J."/>
        </authorList>
    </citation>
    <scope>NUCLEOTIDE SEQUENCE</scope>
</reference>
<protein>
    <submittedName>
        <fullName evidence="1">Uncharacterized protein</fullName>
    </submittedName>
</protein>
<proteinExistence type="predicted"/>
<evidence type="ECO:0000313" key="1">
    <source>
        <dbReference type="EMBL" id="CAJ2644980.1"/>
    </source>
</evidence>
<dbReference type="Proteomes" id="UP001177021">
    <property type="component" value="Unassembled WGS sequence"/>
</dbReference>